<feature type="domain" description="F-box" evidence="1">
    <location>
        <begin position="64"/>
        <end position="104"/>
    </location>
</feature>
<organism evidence="2 3">
    <name type="scientific">Auricularia subglabra (strain TFB-10046 / SS5)</name>
    <name type="common">White-rot fungus</name>
    <name type="synonym">Auricularia delicata (strain TFB10046)</name>
    <dbReference type="NCBI Taxonomy" id="717982"/>
    <lineage>
        <taxon>Eukaryota</taxon>
        <taxon>Fungi</taxon>
        <taxon>Dikarya</taxon>
        <taxon>Basidiomycota</taxon>
        <taxon>Agaricomycotina</taxon>
        <taxon>Agaricomycetes</taxon>
        <taxon>Auriculariales</taxon>
        <taxon>Auriculariaceae</taxon>
        <taxon>Auricularia</taxon>
    </lineage>
</organism>
<evidence type="ECO:0000259" key="1">
    <source>
        <dbReference type="SMART" id="SM00256"/>
    </source>
</evidence>
<dbReference type="SMART" id="SM00256">
    <property type="entry name" value="FBOX"/>
    <property type="match status" value="1"/>
</dbReference>
<dbReference type="Gene3D" id="1.20.1280.50">
    <property type="match status" value="1"/>
</dbReference>
<gene>
    <name evidence="2" type="ORF">AURDEDRAFT_169507</name>
</gene>
<dbReference type="AlphaFoldDB" id="J0DD88"/>
<dbReference type="EMBL" id="JH687793">
    <property type="protein sequence ID" value="EJD41349.1"/>
    <property type="molecule type" value="Genomic_DNA"/>
</dbReference>
<dbReference type="Proteomes" id="UP000006514">
    <property type="component" value="Unassembled WGS sequence"/>
</dbReference>
<evidence type="ECO:0000313" key="2">
    <source>
        <dbReference type="EMBL" id="EJD41349.1"/>
    </source>
</evidence>
<accession>J0DD88</accession>
<dbReference type="Pfam" id="PF12937">
    <property type="entry name" value="F-box-like"/>
    <property type="match status" value="1"/>
</dbReference>
<keyword evidence="3" id="KW-1185">Reference proteome</keyword>
<proteinExistence type="predicted"/>
<dbReference type="KEGG" id="adl:AURDEDRAFT_169507"/>
<evidence type="ECO:0000313" key="3">
    <source>
        <dbReference type="Proteomes" id="UP000006514"/>
    </source>
</evidence>
<dbReference type="OrthoDB" id="3046363at2759"/>
<sequence>MEREIPLPLRLELFSCVRRIAEHFLDSPSDQLRGLVNLLSSDVARVVTAVITERNCNLAGDAAMPSEVWCAIWQHLPFASRITVSHVCTSWRKTALACPLLWNDIKVTFWRREACYVGNAIGPDLATLGILLGRAAPAPTRLNIRIEKFDWHPRAGAFFHELLCTHALQIVYLRFSARGQAGGAAPMRDVLPLMHGLQHLRLSTTDFDLRIESFIRPGSRFACLRVLELDGIFFEEAASPDMFPHVEEVLIIVTQCPLTPVAVENMFRSCPKTTKLTAYLLAGWWNDHPPDALGLHTMTPCVASLRLHTLKLGIFSPGELYISRVLHFFQHERIPCLSVIFGYNSSHDALSIFSDLEKPDTLVFRARAGAKAIDSRGFSRQVLWDYGMPKEEAETLLARFAPSLTTLIADAQLFIRFSSPLSTPRLKSIVLRLLDASELPATTHPKVFQDLPAFRTLCLQLVDSCGLPRIANGRHRVDVAAVQALIEALPRRVEVLQLAQIKFKKQADRSPLELLRSRVGSVEAVSCDAEEHRLVVDVGGQMEQWGA</sequence>
<name>J0DD88_AURST</name>
<dbReference type="InParanoid" id="J0DD88"/>
<dbReference type="InterPro" id="IPR001810">
    <property type="entry name" value="F-box_dom"/>
</dbReference>
<protein>
    <recommendedName>
        <fullName evidence="1">F-box domain-containing protein</fullName>
    </recommendedName>
</protein>
<dbReference type="InterPro" id="IPR036047">
    <property type="entry name" value="F-box-like_dom_sf"/>
</dbReference>
<dbReference type="SUPFAM" id="SSF81383">
    <property type="entry name" value="F-box domain"/>
    <property type="match status" value="1"/>
</dbReference>
<reference evidence="3" key="1">
    <citation type="journal article" date="2012" name="Science">
        <title>The Paleozoic origin of enzymatic lignin decomposition reconstructed from 31 fungal genomes.</title>
        <authorList>
            <person name="Floudas D."/>
            <person name="Binder M."/>
            <person name="Riley R."/>
            <person name="Barry K."/>
            <person name="Blanchette R.A."/>
            <person name="Henrissat B."/>
            <person name="Martinez A.T."/>
            <person name="Otillar R."/>
            <person name="Spatafora J.W."/>
            <person name="Yadav J.S."/>
            <person name="Aerts A."/>
            <person name="Benoit I."/>
            <person name="Boyd A."/>
            <person name="Carlson A."/>
            <person name="Copeland A."/>
            <person name="Coutinho P.M."/>
            <person name="de Vries R.P."/>
            <person name="Ferreira P."/>
            <person name="Findley K."/>
            <person name="Foster B."/>
            <person name="Gaskell J."/>
            <person name="Glotzer D."/>
            <person name="Gorecki P."/>
            <person name="Heitman J."/>
            <person name="Hesse C."/>
            <person name="Hori C."/>
            <person name="Igarashi K."/>
            <person name="Jurgens J.A."/>
            <person name="Kallen N."/>
            <person name="Kersten P."/>
            <person name="Kohler A."/>
            <person name="Kuees U."/>
            <person name="Kumar T.K.A."/>
            <person name="Kuo A."/>
            <person name="LaButti K."/>
            <person name="Larrondo L.F."/>
            <person name="Lindquist E."/>
            <person name="Ling A."/>
            <person name="Lombard V."/>
            <person name="Lucas S."/>
            <person name="Lundell T."/>
            <person name="Martin R."/>
            <person name="McLaughlin D.J."/>
            <person name="Morgenstern I."/>
            <person name="Morin E."/>
            <person name="Murat C."/>
            <person name="Nagy L.G."/>
            <person name="Nolan M."/>
            <person name="Ohm R.A."/>
            <person name="Patyshakuliyeva A."/>
            <person name="Rokas A."/>
            <person name="Ruiz-Duenas F.J."/>
            <person name="Sabat G."/>
            <person name="Salamov A."/>
            <person name="Samejima M."/>
            <person name="Schmutz J."/>
            <person name="Slot J.C."/>
            <person name="St John F."/>
            <person name="Stenlid J."/>
            <person name="Sun H."/>
            <person name="Sun S."/>
            <person name="Syed K."/>
            <person name="Tsang A."/>
            <person name="Wiebenga A."/>
            <person name="Young D."/>
            <person name="Pisabarro A."/>
            <person name="Eastwood D.C."/>
            <person name="Martin F."/>
            <person name="Cullen D."/>
            <person name="Grigoriev I.V."/>
            <person name="Hibbett D.S."/>
        </authorList>
    </citation>
    <scope>NUCLEOTIDE SEQUENCE [LARGE SCALE GENOMIC DNA]</scope>
    <source>
        <strain evidence="3">TFB10046</strain>
    </source>
</reference>